<keyword evidence="2" id="KW-1185">Reference proteome</keyword>
<evidence type="ECO:0000313" key="1">
    <source>
        <dbReference type="EMBL" id="TGE04628.1"/>
    </source>
</evidence>
<dbReference type="EMBL" id="SRLA01000005">
    <property type="protein sequence ID" value="TGE04628.1"/>
    <property type="molecule type" value="Genomic_DNA"/>
</dbReference>
<dbReference type="OrthoDB" id="976200at2"/>
<proteinExistence type="predicted"/>
<dbReference type="RefSeq" id="WP_135436072.1">
    <property type="nucleotide sequence ID" value="NZ_SRLA01000005.1"/>
</dbReference>
<protein>
    <submittedName>
        <fullName evidence="1">Phage tail protein</fullName>
    </submittedName>
</protein>
<accession>A0A4Z0P338</accession>
<comment type="caution">
    <text evidence="1">The sequence shown here is derived from an EMBL/GenBank/DDBJ whole genome shotgun (WGS) entry which is preliminary data.</text>
</comment>
<dbReference type="Proteomes" id="UP000298337">
    <property type="component" value="Unassembled WGS sequence"/>
</dbReference>
<name>A0A4Z0P338_9BACT</name>
<reference evidence="1 2" key="1">
    <citation type="submission" date="2019-04" db="EMBL/GenBank/DDBJ databases">
        <authorList>
            <person name="Feng G."/>
            <person name="Zhang J."/>
            <person name="Zhu H."/>
        </authorList>
    </citation>
    <scope>NUCLEOTIDE SEQUENCE [LARGE SCALE GENOMIC DNA]</scope>
    <source>
        <strain evidence="1 2">92R-1</strain>
    </source>
</reference>
<dbReference type="InterPro" id="IPR044000">
    <property type="entry name" value="Phage_tube_2"/>
</dbReference>
<sequence>MTDSSQTQTAYVKEASYGVTPATPGFKKVRTTGVPTLTPEKQFLISDEMRPDRNVPAAVSSGQNASFDLPIEFSYGSFDDLLEGFMCSTWASDVLKNGTALQSFTFENKFITSAGLRYHRITGAVVNTFSLNLTANGKAEGSFGFMGKQGTSANAAVAGATYADPDNGDFFRATDDVTIQLGGGIGAVSVMSVSLSGTNNNRLRPVVGSGFTDGIGLGRFEVTGELNAYFNNSALYDKFLADEYTSLTLTFNDPETGSYTIYFPRIKFTAGQVVAGGNNSDVMANMSWTATVDTTEDCAMKITRDPA</sequence>
<organism evidence="1 2">
    <name type="scientific">Hymenobacter fodinae</name>
    <dbReference type="NCBI Taxonomy" id="2510796"/>
    <lineage>
        <taxon>Bacteria</taxon>
        <taxon>Pseudomonadati</taxon>
        <taxon>Bacteroidota</taxon>
        <taxon>Cytophagia</taxon>
        <taxon>Cytophagales</taxon>
        <taxon>Hymenobacteraceae</taxon>
        <taxon>Hymenobacter</taxon>
    </lineage>
</organism>
<gene>
    <name evidence="1" type="ORF">EU556_20805</name>
</gene>
<dbReference type="Pfam" id="PF18906">
    <property type="entry name" value="Phage_tube_2"/>
    <property type="match status" value="1"/>
</dbReference>
<dbReference type="AlphaFoldDB" id="A0A4Z0P338"/>
<evidence type="ECO:0000313" key="2">
    <source>
        <dbReference type="Proteomes" id="UP000298337"/>
    </source>
</evidence>